<evidence type="ECO:0000256" key="6">
    <source>
        <dbReference type="SAM" id="MobiDB-lite"/>
    </source>
</evidence>
<feature type="compositionally biased region" description="Basic and acidic residues" evidence="6">
    <location>
        <begin position="245"/>
        <end position="254"/>
    </location>
</feature>
<organism evidence="8 9">
    <name type="scientific">Vanrija albida</name>
    <dbReference type="NCBI Taxonomy" id="181172"/>
    <lineage>
        <taxon>Eukaryota</taxon>
        <taxon>Fungi</taxon>
        <taxon>Dikarya</taxon>
        <taxon>Basidiomycota</taxon>
        <taxon>Agaricomycotina</taxon>
        <taxon>Tremellomycetes</taxon>
        <taxon>Trichosporonales</taxon>
        <taxon>Trichosporonaceae</taxon>
        <taxon>Vanrija</taxon>
    </lineage>
</organism>
<evidence type="ECO:0000313" key="9">
    <source>
        <dbReference type="Proteomes" id="UP001565368"/>
    </source>
</evidence>
<gene>
    <name evidence="8" type="ORF">Q8F55_006287</name>
</gene>
<dbReference type="InterPro" id="IPR036259">
    <property type="entry name" value="MFS_trans_sf"/>
</dbReference>
<evidence type="ECO:0000256" key="5">
    <source>
        <dbReference type="ARBA" id="ARBA00023136"/>
    </source>
</evidence>
<dbReference type="EMBL" id="JBBXJM010000005">
    <property type="protein sequence ID" value="KAL1406878.1"/>
    <property type="molecule type" value="Genomic_DNA"/>
</dbReference>
<dbReference type="PANTHER" id="PTHR43791:SF39">
    <property type="entry name" value="TRANSPORTER LIZ1_SEO1, PUTATIVE (AFU_ORTHOLOGUE AFUA_3G00980)-RELATED"/>
    <property type="match status" value="1"/>
</dbReference>
<evidence type="ECO:0000256" key="4">
    <source>
        <dbReference type="ARBA" id="ARBA00022989"/>
    </source>
</evidence>
<reference evidence="8 9" key="1">
    <citation type="submission" date="2023-08" db="EMBL/GenBank/DDBJ databases">
        <title>Annotated Genome Sequence of Vanrija albida AlHP1.</title>
        <authorList>
            <person name="Herzog R."/>
        </authorList>
    </citation>
    <scope>NUCLEOTIDE SEQUENCE [LARGE SCALE GENOMIC DNA]</scope>
    <source>
        <strain evidence="8 9">AlHP1</strain>
    </source>
</reference>
<keyword evidence="9" id="KW-1185">Reference proteome</keyword>
<keyword evidence="4 7" id="KW-1133">Transmembrane helix</keyword>
<dbReference type="PANTHER" id="PTHR43791">
    <property type="entry name" value="PERMEASE-RELATED"/>
    <property type="match status" value="1"/>
</dbReference>
<feature type="transmembrane region" description="Helical" evidence="7">
    <location>
        <begin position="170"/>
        <end position="193"/>
    </location>
</feature>
<dbReference type="SUPFAM" id="SSF103473">
    <property type="entry name" value="MFS general substrate transporter"/>
    <property type="match status" value="1"/>
</dbReference>
<sequence>MPKLPSRSKPNWLFSARDIEIGRARVNPADLKIHTGWFKWRDVLRWHTTWHAWLLIFWVKSYNVKGKPPVFSVAQINLIPLGINILNIFCALTASWIADNLPGARRWPVLIGANLLATVFPIALAATPVHPANRGSRWALYYLTALGTCTGGIIWTAVNETSRQDPEKRAYVSALMNAVGTLFSAWVPIFTFPANKQPYIVAGNYINAGFAFGAVFISVVIAYFDERQRRAQREGGGDGGAGAEVKAEGEGKGM</sequence>
<accession>A0ABR3PXL6</accession>
<keyword evidence="2" id="KW-0813">Transport</keyword>
<feature type="transmembrane region" description="Helical" evidence="7">
    <location>
        <begin position="109"/>
        <end position="127"/>
    </location>
</feature>
<feature type="transmembrane region" description="Helical" evidence="7">
    <location>
        <begin position="139"/>
        <end position="158"/>
    </location>
</feature>
<evidence type="ECO:0000256" key="3">
    <source>
        <dbReference type="ARBA" id="ARBA00022692"/>
    </source>
</evidence>
<keyword evidence="3 7" id="KW-0812">Transmembrane</keyword>
<dbReference type="Gene3D" id="1.20.1250.20">
    <property type="entry name" value="MFS general substrate transporter like domains"/>
    <property type="match status" value="1"/>
</dbReference>
<feature type="transmembrane region" description="Helical" evidence="7">
    <location>
        <begin position="205"/>
        <end position="224"/>
    </location>
</feature>
<dbReference type="Proteomes" id="UP001565368">
    <property type="component" value="Unassembled WGS sequence"/>
</dbReference>
<proteinExistence type="predicted"/>
<comment type="caution">
    <text evidence="8">The sequence shown here is derived from an EMBL/GenBank/DDBJ whole genome shotgun (WGS) entry which is preliminary data.</text>
</comment>
<dbReference type="GeneID" id="95987330"/>
<dbReference type="RefSeq" id="XP_069206822.1">
    <property type="nucleotide sequence ID" value="XM_069354751.1"/>
</dbReference>
<evidence type="ECO:0000256" key="2">
    <source>
        <dbReference type="ARBA" id="ARBA00022448"/>
    </source>
</evidence>
<evidence type="ECO:0000313" key="8">
    <source>
        <dbReference type="EMBL" id="KAL1406878.1"/>
    </source>
</evidence>
<protein>
    <recommendedName>
        <fullName evidence="10">Major facilitator superfamily (MFS) profile domain-containing protein</fullName>
    </recommendedName>
</protein>
<keyword evidence="5 7" id="KW-0472">Membrane</keyword>
<name>A0ABR3PXL6_9TREE</name>
<evidence type="ECO:0000256" key="1">
    <source>
        <dbReference type="ARBA" id="ARBA00004141"/>
    </source>
</evidence>
<feature type="transmembrane region" description="Helical" evidence="7">
    <location>
        <begin position="79"/>
        <end position="97"/>
    </location>
</feature>
<evidence type="ECO:0008006" key="10">
    <source>
        <dbReference type="Google" id="ProtNLM"/>
    </source>
</evidence>
<evidence type="ECO:0000256" key="7">
    <source>
        <dbReference type="SAM" id="Phobius"/>
    </source>
</evidence>
<feature type="region of interest" description="Disordered" evidence="6">
    <location>
        <begin position="232"/>
        <end position="254"/>
    </location>
</feature>
<comment type="subcellular location">
    <subcellularLocation>
        <location evidence="1">Membrane</location>
        <topology evidence="1">Multi-pass membrane protein</topology>
    </subcellularLocation>
</comment>